<feature type="transmembrane region" description="Helical" evidence="1">
    <location>
        <begin position="115"/>
        <end position="131"/>
    </location>
</feature>
<evidence type="ECO:0000313" key="2">
    <source>
        <dbReference type="EMBL" id="OGE01267.1"/>
    </source>
</evidence>
<evidence type="ECO:0000256" key="1">
    <source>
        <dbReference type="SAM" id="Phobius"/>
    </source>
</evidence>
<reference evidence="2 3" key="1">
    <citation type="journal article" date="2016" name="Nat. Commun.">
        <title>Thousands of microbial genomes shed light on interconnected biogeochemical processes in an aquifer system.</title>
        <authorList>
            <person name="Anantharaman K."/>
            <person name="Brown C.T."/>
            <person name="Hug L.A."/>
            <person name="Sharon I."/>
            <person name="Castelle C.J."/>
            <person name="Probst A.J."/>
            <person name="Thomas B.C."/>
            <person name="Singh A."/>
            <person name="Wilkins M.J."/>
            <person name="Karaoz U."/>
            <person name="Brodie E.L."/>
            <person name="Williams K.H."/>
            <person name="Hubbard S.S."/>
            <person name="Banfield J.F."/>
        </authorList>
    </citation>
    <scope>NUCLEOTIDE SEQUENCE [LARGE SCALE GENOMIC DNA]</scope>
</reference>
<evidence type="ECO:0000313" key="3">
    <source>
        <dbReference type="Proteomes" id="UP000176751"/>
    </source>
</evidence>
<sequence>MRKEIVILIFFVSLFILIRNIHFPLYLTFSTDQAVFSIKSQEIFREKSPTLIGPPSSLSFEGREIFQGPAIYYFHLIFLTLGNFNPITASYIFMLFAAVMTIPLYFGVKFLVNKSAAIVIVTLYSLLPFYINYTRFLWNSTYEFVLLTGLIFLMGIFRVRRKAWYFFSIALYTGLLTQFHYQFILIAIGILIFYLLTQERKYYFGAIFITGFILGFFPIILFELRHNFYNFRTLVLFSQNLGALSESSNIYMPHYFLTFSLFLFIFLTYLLRNRINLKVILFLFLFLLVTSLAIYPPKPNHGFRMPEDLTIVELIKISKLITNDVNGDSFNIASNLDGDSRAMPYRYLVEIFGKKPQDVENYNKVDSLYVITRDPARVVQENTLFEIASFQPSVISKVWEIKSDMRLVKLSKKEEALQQKENFITIVNPVRDRKLWIDGSTNALSSQIKAIEDKNLSATWLLQYDNLSDNELIDIFKSLNKNQEIGAFLEVSEKWATDAKVSYKFADGDYYRPDKVFLSGYTPNDRQKLIKTYFSKFKTIFKKLPQSVGAWYIDANSQAYLVKFGVRSALTVADQYDTDAASIWGKYWGMPFYPAKFNALEPASNQSNKIPVVNIQWAQRDPISGYGKEIKDSRQSFQANDYISNGFNFSYFENLLSIYLGNQRNDFVQITIGLEAGQEAVRFKEEFDKQLVKTQFLKEQNIIKDVTMGGFADWYQSKYPGISPSHFIFKDDSFWYMSPKFRAAIFKEGSNYILKDLRYYSNTPLRDYLYADKNTYLDRKIPAVIDNLMFWNQISLGSTRKIEFKEKFDRITLKFDNREVQINTNGITIDGKDVAKSSLQDHDLNMNKLTLLTYYNKIMFPIKSLLKIFKYSRIDSTPTFGLSVPDSKLIGFKGYTPGIFSFEFQSFSKFLSPSSLIESRQPWVN</sequence>
<feature type="transmembrane region" description="Helical" evidence="1">
    <location>
        <begin position="7"/>
        <end position="27"/>
    </location>
</feature>
<dbReference type="Proteomes" id="UP000176751">
    <property type="component" value="Unassembled WGS sequence"/>
</dbReference>
<feature type="transmembrane region" description="Helical" evidence="1">
    <location>
        <begin position="137"/>
        <end position="157"/>
    </location>
</feature>
<dbReference type="Gene3D" id="3.20.20.510">
    <property type="entry name" value="Uncharacterised protein PF12979, DUF3863"/>
    <property type="match status" value="1"/>
</dbReference>
<dbReference type="EMBL" id="MFCA01000029">
    <property type="protein sequence ID" value="OGE01267.1"/>
    <property type="molecule type" value="Genomic_DNA"/>
</dbReference>
<proteinExistence type="predicted"/>
<feature type="transmembrane region" description="Helical" evidence="1">
    <location>
        <begin position="277"/>
        <end position="295"/>
    </location>
</feature>
<dbReference type="STRING" id="1797737.A2196_00975"/>
<comment type="caution">
    <text evidence="2">The sequence shown here is derived from an EMBL/GenBank/DDBJ whole genome shotgun (WGS) entry which is preliminary data.</text>
</comment>
<gene>
    <name evidence="2" type="ORF">A2196_00975</name>
</gene>
<dbReference type="AlphaFoldDB" id="A0A1F5HAS7"/>
<organism evidence="2 3">
    <name type="scientific">Candidatus Curtissbacteria bacterium RIFOXYA1_FULL_41_14</name>
    <dbReference type="NCBI Taxonomy" id="1797737"/>
    <lineage>
        <taxon>Bacteria</taxon>
        <taxon>Candidatus Curtissiibacteriota</taxon>
    </lineage>
</organism>
<keyword evidence="1" id="KW-1133">Transmembrane helix</keyword>
<protein>
    <submittedName>
        <fullName evidence="2">Uncharacterized protein</fullName>
    </submittedName>
</protein>
<feature type="transmembrane region" description="Helical" evidence="1">
    <location>
        <begin position="254"/>
        <end position="271"/>
    </location>
</feature>
<feature type="transmembrane region" description="Helical" evidence="1">
    <location>
        <begin position="88"/>
        <end position="108"/>
    </location>
</feature>
<feature type="transmembrane region" description="Helical" evidence="1">
    <location>
        <begin position="202"/>
        <end position="222"/>
    </location>
</feature>
<keyword evidence="1" id="KW-0472">Membrane</keyword>
<keyword evidence="1" id="KW-0812">Transmembrane</keyword>
<accession>A0A1F5HAS7</accession>
<feature type="transmembrane region" description="Helical" evidence="1">
    <location>
        <begin position="169"/>
        <end position="196"/>
    </location>
</feature>
<name>A0A1F5HAS7_9BACT</name>